<evidence type="ECO:0000256" key="10">
    <source>
        <dbReference type="SAM" id="Coils"/>
    </source>
</evidence>
<evidence type="ECO:0000313" key="14">
    <source>
        <dbReference type="Proteomes" id="UP000001601"/>
    </source>
</evidence>
<keyword evidence="14" id="KW-1185">Reference proteome</keyword>
<dbReference type="GO" id="GO:0005524">
    <property type="term" value="F:ATP binding"/>
    <property type="evidence" value="ECO:0007669"/>
    <property type="project" value="UniProtKB-KW"/>
</dbReference>
<evidence type="ECO:0000256" key="6">
    <source>
        <dbReference type="ARBA" id="ARBA00022777"/>
    </source>
</evidence>
<evidence type="ECO:0000256" key="7">
    <source>
        <dbReference type="ARBA" id="ARBA00022840"/>
    </source>
</evidence>
<dbReference type="InterPro" id="IPR027417">
    <property type="entry name" value="P-loop_NTPase"/>
</dbReference>
<dbReference type="STRING" id="398720.MED217_14580"/>
<reference evidence="13 14" key="1">
    <citation type="journal article" date="2007" name="Nature">
        <title>Light stimulates growth of proteorhodopsin-containing marine Flavobacteria.</title>
        <authorList>
            <person name="Gomez-Consarnau L."/>
            <person name="Gonzalez J.M."/>
            <person name="Coll-Llado M."/>
            <person name="Gourdon P."/>
            <person name="Pascher T."/>
            <person name="Neutze R."/>
            <person name="Pedros-Alio C."/>
            <person name="Pinhassi J."/>
        </authorList>
    </citation>
    <scope>NUCLEOTIDE SEQUENCE [LARGE SCALE GENOMIC DNA]</scope>
    <source>
        <strain evidence="13 14">MED217</strain>
    </source>
</reference>
<dbReference type="AlphaFoldDB" id="A3XGH3"/>
<feature type="transmembrane region" description="Helical" evidence="11">
    <location>
        <begin position="20"/>
        <end position="41"/>
    </location>
</feature>
<evidence type="ECO:0000256" key="3">
    <source>
        <dbReference type="ARBA" id="ARBA00011903"/>
    </source>
</evidence>
<keyword evidence="11" id="KW-0812">Transmembrane</keyword>
<evidence type="ECO:0000256" key="4">
    <source>
        <dbReference type="ARBA" id="ARBA00022679"/>
    </source>
</evidence>
<evidence type="ECO:0000256" key="1">
    <source>
        <dbReference type="ARBA" id="ARBA00007316"/>
    </source>
</evidence>
<keyword evidence="5" id="KW-0547">Nucleotide-binding</keyword>
<dbReference type="EC" id="2.7.10.2" evidence="3"/>
<keyword evidence="11" id="KW-1133">Transmembrane helix</keyword>
<keyword evidence="11" id="KW-0472">Membrane</keyword>
<keyword evidence="8" id="KW-0829">Tyrosine-protein kinase</keyword>
<keyword evidence="10" id="KW-0175">Coiled coil</keyword>
<protein>
    <recommendedName>
        <fullName evidence="3">non-specific protein-tyrosine kinase</fullName>
        <ecNumber evidence="3">2.7.10.2</ecNumber>
    </recommendedName>
</protein>
<accession>A3XGH3</accession>
<dbReference type="SUPFAM" id="SSF52540">
    <property type="entry name" value="P-loop containing nucleoside triphosphate hydrolases"/>
    <property type="match status" value="1"/>
</dbReference>
<dbReference type="InterPro" id="IPR025669">
    <property type="entry name" value="AAA_dom"/>
</dbReference>
<dbReference type="OrthoDB" id="9794577at2"/>
<comment type="similarity">
    <text evidence="2">Belongs to the etk/wzc family.</text>
</comment>
<feature type="coiled-coil region" evidence="10">
    <location>
        <begin position="292"/>
        <end position="349"/>
    </location>
</feature>
<dbReference type="Proteomes" id="UP000001601">
    <property type="component" value="Unassembled WGS sequence"/>
</dbReference>
<name>A3XGH3_LEEBM</name>
<dbReference type="EMBL" id="AANC01000001">
    <property type="protein sequence ID" value="EAQ50777.1"/>
    <property type="molecule type" value="Genomic_DNA"/>
</dbReference>
<dbReference type="HOGENOM" id="CLU_009912_6_0_10"/>
<feature type="coiled-coil region" evidence="10">
    <location>
        <begin position="426"/>
        <end position="453"/>
    </location>
</feature>
<dbReference type="RefSeq" id="WP_009781269.1">
    <property type="nucleotide sequence ID" value="NZ_CH672395.1"/>
</dbReference>
<keyword evidence="7" id="KW-0067">ATP-binding</keyword>
<evidence type="ECO:0000256" key="11">
    <source>
        <dbReference type="SAM" id="Phobius"/>
    </source>
</evidence>
<feature type="domain" description="AAA" evidence="12">
    <location>
        <begin position="600"/>
        <end position="754"/>
    </location>
</feature>
<dbReference type="InterPro" id="IPR005702">
    <property type="entry name" value="Wzc-like_C"/>
</dbReference>
<dbReference type="PANTHER" id="PTHR32309:SF13">
    <property type="entry name" value="FERRIC ENTEROBACTIN TRANSPORT PROTEIN FEPE"/>
    <property type="match status" value="1"/>
</dbReference>
<dbReference type="CDD" id="cd05387">
    <property type="entry name" value="BY-kinase"/>
    <property type="match status" value="1"/>
</dbReference>
<evidence type="ECO:0000259" key="12">
    <source>
        <dbReference type="Pfam" id="PF13614"/>
    </source>
</evidence>
<organism evidence="13 14">
    <name type="scientific">Leeuwenhoekiella blandensis (strain CECT 7118 / CCUG 51940 / KCTC 22103 / MED217)</name>
    <name type="common">Flavobacterium sp. (strain MED217)</name>
    <dbReference type="NCBI Taxonomy" id="398720"/>
    <lineage>
        <taxon>Bacteria</taxon>
        <taxon>Pseudomonadati</taxon>
        <taxon>Bacteroidota</taxon>
        <taxon>Flavobacteriia</taxon>
        <taxon>Flavobacteriales</taxon>
        <taxon>Flavobacteriaceae</taxon>
        <taxon>Leeuwenhoekiella</taxon>
    </lineage>
</organism>
<evidence type="ECO:0000256" key="8">
    <source>
        <dbReference type="ARBA" id="ARBA00023137"/>
    </source>
</evidence>
<dbReference type="NCBIfam" id="TIGR01007">
    <property type="entry name" value="eps_fam"/>
    <property type="match status" value="1"/>
</dbReference>
<dbReference type="Pfam" id="PF13614">
    <property type="entry name" value="AAA_31"/>
    <property type="match status" value="1"/>
</dbReference>
<dbReference type="PANTHER" id="PTHR32309">
    <property type="entry name" value="TYROSINE-PROTEIN KINASE"/>
    <property type="match status" value="1"/>
</dbReference>
<keyword evidence="6 13" id="KW-0418">Kinase</keyword>
<dbReference type="FunFam" id="3.40.50.300:FF:000527">
    <property type="entry name" value="Tyrosine-protein kinase etk"/>
    <property type="match status" value="1"/>
</dbReference>
<evidence type="ECO:0000256" key="9">
    <source>
        <dbReference type="ARBA" id="ARBA00051245"/>
    </source>
</evidence>
<gene>
    <name evidence="13" type="ORF">MED217_14580</name>
</gene>
<comment type="catalytic activity">
    <reaction evidence="9">
        <text>L-tyrosyl-[protein] + ATP = O-phospho-L-tyrosyl-[protein] + ADP + H(+)</text>
        <dbReference type="Rhea" id="RHEA:10596"/>
        <dbReference type="Rhea" id="RHEA-COMP:10136"/>
        <dbReference type="Rhea" id="RHEA-COMP:20101"/>
        <dbReference type="ChEBI" id="CHEBI:15378"/>
        <dbReference type="ChEBI" id="CHEBI:30616"/>
        <dbReference type="ChEBI" id="CHEBI:46858"/>
        <dbReference type="ChEBI" id="CHEBI:61978"/>
        <dbReference type="ChEBI" id="CHEBI:456216"/>
        <dbReference type="EC" id="2.7.10.2"/>
    </reaction>
</comment>
<dbReference type="GO" id="GO:0042802">
    <property type="term" value="F:identical protein binding"/>
    <property type="evidence" value="ECO:0007669"/>
    <property type="project" value="UniProtKB-ARBA"/>
</dbReference>
<dbReference type="eggNOG" id="COG0489">
    <property type="taxonomic scope" value="Bacteria"/>
</dbReference>
<comment type="caution">
    <text evidence="13">The sequence shown here is derived from an EMBL/GenBank/DDBJ whole genome shotgun (WGS) entry which is preliminary data.</text>
</comment>
<comment type="similarity">
    <text evidence="1">Belongs to the CpsD/CapB family.</text>
</comment>
<sequence>MEDEFEIKDLQNFFDFRGFLLKILAWWPLFVVCIGIAYYIAHYKNVRRQTVYRMSNMITVKDDQNPFFTSNTSLTFNWGGTTDKVQTAIILLRSRSHNETVVEQLQYYVDYLQQGEYHLEDIYGATPFVVDVNTARPQLLGKQVKVVFTSATEYELSIDFNGGSGSAQNYDTKEVLNLPLPAAPISGSFALGDPVDLPYLNFKLNPSGLPPELGKEYIIRFNSFNGVVSRYRDIGISQTPSGSSILTLSLTGNNKARLVDYLNASVRILAETQLERKNLFATKTIQFIDSSLAVKSVEMKNVQEELDKFRDENSSIGIGSSEESLIAKITELDAQKQNLEQRLQYYRDLETYLRTREDYGTDIPAPSITGIGEGSVTSSVSSIIELAEERRRLAYTAKPNNPAFRDLDRRIDAIKAVLFENMASSQQILRGQLQEVRNEIAATEGQMRKLPQEQQQLFGIQRRYNLTEGAYGVFLDKRSQAGIVKAANVSDIVIIDEAKDTGGGAIGPNTEVSYVMAIVGGTVVPLIIVFLVFFFDTKIGNPNEIKRLSSIPVLGAIGKSASKNNLVVIEDPRSAIAEAFRGLRSSLQFIYRKQQLEGAKTVRVTSSVSGEGKTFCSINLASVFALSQRKTVLVGLDLRKPKIFGDFDLPNVNGVVNYLIGDSTLEEIIQPTKIPHLDVILAGAVPPNPSELLMSSQMDVLMEALKKEYDYIILDTPPVGLVSDALELDTYVDATLYVIRQHYTKKGMLRLINDKYKKKEITNISFVLNYFSAKSKLGYGYGYGYEYGYGYGKYGEAYRQKKSGGIASRVKRKMKRAARWINEQLEH</sequence>
<dbReference type="InterPro" id="IPR050445">
    <property type="entry name" value="Bact_polysacc_biosynth/exp"/>
</dbReference>
<evidence type="ECO:0000256" key="2">
    <source>
        <dbReference type="ARBA" id="ARBA00008883"/>
    </source>
</evidence>
<dbReference type="GO" id="GO:0005886">
    <property type="term" value="C:plasma membrane"/>
    <property type="evidence" value="ECO:0007669"/>
    <property type="project" value="TreeGrafter"/>
</dbReference>
<keyword evidence="4" id="KW-0808">Transferase</keyword>
<evidence type="ECO:0000256" key="5">
    <source>
        <dbReference type="ARBA" id="ARBA00022741"/>
    </source>
</evidence>
<proteinExistence type="inferred from homology"/>
<feature type="transmembrane region" description="Helical" evidence="11">
    <location>
        <begin position="514"/>
        <end position="535"/>
    </location>
</feature>
<dbReference type="eggNOG" id="COG3206">
    <property type="taxonomic scope" value="Bacteria"/>
</dbReference>
<dbReference type="GO" id="GO:0004715">
    <property type="term" value="F:non-membrane spanning protein tyrosine kinase activity"/>
    <property type="evidence" value="ECO:0007669"/>
    <property type="project" value="UniProtKB-EC"/>
</dbReference>
<dbReference type="Gene3D" id="3.40.50.300">
    <property type="entry name" value="P-loop containing nucleotide triphosphate hydrolases"/>
    <property type="match status" value="1"/>
</dbReference>
<evidence type="ECO:0000313" key="13">
    <source>
        <dbReference type="EMBL" id="EAQ50777.1"/>
    </source>
</evidence>